<proteinExistence type="predicted"/>
<dbReference type="STRING" id="320787.CA2015_1605"/>
<keyword evidence="3" id="KW-1185">Reference proteome</keyword>
<dbReference type="EMBL" id="CP012040">
    <property type="protein sequence ID" value="AKP51041.1"/>
    <property type="molecule type" value="Genomic_DNA"/>
</dbReference>
<keyword evidence="1" id="KW-1133">Transmembrane helix</keyword>
<name>A0A0H4P9A0_9BACT</name>
<evidence type="ECO:0000256" key="1">
    <source>
        <dbReference type="SAM" id="Phobius"/>
    </source>
</evidence>
<protein>
    <submittedName>
        <fullName evidence="2">Uncharacterized protein</fullName>
    </submittedName>
</protein>
<dbReference type="Proteomes" id="UP000036520">
    <property type="component" value="Chromosome"/>
</dbReference>
<sequence length="138" mass="16200">MIYKYLLILIRRLIINKTMILQKNIRILLNIPFILGFLFFGLISHNTFSQDNSGNVYNFVQQKTQLAKTEISTDENFVEKKNRFIGYSNVVSKKQKKSKEVLLRDKEIAMRQKAPESEDVSTLSLNIFLYVLDSFKEE</sequence>
<dbReference type="KEGG" id="camu:CA2015_1605"/>
<dbReference type="AlphaFoldDB" id="A0A0H4P9A0"/>
<feature type="transmembrane region" description="Helical" evidence="1">
    <location>
        <begin position="27"/>
        <end position="45"/>
    </location>
</feature>
<reference evidence="2 3" key="1">
    <citation type="submission" date="2015-07" db="EMBL/GenBank/DDBJ databases">
        <authorList>
            <person name="Kim K.M."/>
        </authorList>
    </citation>
    <scope>NUCLEOTIDE SEQUENCE [LARGE SCALE GENOMIC DNA]</scope>
    <source>
        <strain evidence="2 3">KCTC 12363</strain>
    </source>
</reference>
<evidence type="ECO:0000313" key="3">
    <source>
        <dbReference type="Proteomes" id="UP000036520"/>
    </source>
</evidence>
<organism evidence="2 3">
    <name type="scientific">Cyclobacterium amurskyense</name>
    <dbReference type="NCBI Taxonomy" id="320787"/>
    <lineage>
        <taxon>Bacteria</taxon>
        <taxon>Pseudomonadati</taxon>
        <taxon>Bacteroidota</taxon>
        <taxon>Cytophagia</taxon>
        <taxon>Cytophagales</taxon>
        <taxon>Cyclobacteriaceae</taxon>
        <taxon>Cyclobacterium</taxon>
    </lineage>
</organism>
<evidence type="ECO:0000313" key="2">
    <source>
        <dbReference type="EMBL" id="AKP51041.1"/>
    </source>
</evidence>
<keyword evidence="1" id="KW-0812">Transmembrane</keyword>
<keyword evidence="1" id="KW-0472">Membrane</keyword>
<gene>
    <name evidence="2" type="ORF">CA2015_1605</name>
</gene>
<accession>A0A0H4P9A0</accession>